<evidence type="ECO:0000313" key="2">
    <source>
        <dbReference type="EMBL" id="RZF35298.1"/>
    </source>
</evidence>
<feature type="compositionally biased region" description="Polar residues" evidence="1">
    <location>
        <begin position="60"/>
        <end position="70"/>
    </location>
</feature>
<proteinExistence type="predicted"/>
<keyword evidence="3" id="KW-1185">Reference proteome</keyword>
<feature type="region of interest" description="Disordered" evidence="1">
    <location>
        <begin position="48"/>
        <end position="70"/>
    </location>
</feature>
<dbReference type="EMBL" id="QKKF02028913">
    <property type="protein sequence ID" value="RZF35298.1"/>
    <property type="molecule type" value="Genomic_DNA"/>
</dbReference>
<protein>
    <submittedName>
        <fullName evidence="2">Uncharacterized protein</fullName>
    </submittedName>
</protein>
<comment type="caution">
    <text evidence="2">The sequence shown here is derived from an EMBL/GenBank/DDBJ whole genome shotgun (WGS) entry which is preliminary data.</text>
</comment>
<dbReference type="InParanoid" id="A0A482WP78"/>
<organism evidence="2 3">
    <name type="scientific">Laodelphax striatellus</name>
    <name type="common">Small brown planthopper</name>
    <name type="synonym">Delphax striatella</name>
    <dbReference type="NCBI Taxonomy" id="195883"/>
    <lineage>
        <taxon>Eukaryota</taxon>
        <taxon>Metazoa</taxon>
        <taxon>Ecdysozoa</taxon>
        <taxon>Arthropoda</taxon>
        <taxon>Hexapoda</taxon>
        <taxon>Insecta</taxon>
        <taxon>Pterygota</taxon>
        <taxon>Neoptera</taxon>
        <taxon>Paraneoptera</taxon>
        <taxon>Hemiptera</taxon>
        <taxon>Auchenorrhyncha</taxon>
        <taxon>Fulgoroidea</taxon>
        <taxon>Delphacidae</taxon>
        <taxon>Criomorphinae</taxon>
        <taxon>Laodelphax</taxon>
    </lineage>
</organism>
<feature type="region of interest" description="Disordered" evidence="1">
    <location>
        <begin position="1"/>
        <end position="33"/>
    </location>
</feature>
<feature type="compositionally biased region" description="Basic residues" evidence="1">
    <location>
        <begin position="1"/>
        <end position="10"/>
    </location>
</feature>
<dbReference type="AlphaFoldDB" id="A0A482WP78"/>
<dbReference type="OrthoDB" id="541276at2759"/>
<feature type="compositionally biased region" description="Polar residues" evidence="1">
    <location>
        <begin position="11"/>
        <end position="20"/>
    </location>
</feature>
<name>A0A482WP78_LAOST</name>
<accession>A0A482WP78</accession>
<evidence type="ECO:0000256" key="1">
    <source>
        <dbReference type="SAM" id="MobiDB-lite"/>
    </source>
</evidence>
<dbReference type="Proteomes" id="UP000291343">
    <property type="component" value="Unassembled WGS sequence"/>
</dbReference>
<evidence type="ECO:0000313" key="3">
    <source>
        <dbReference type="Proteomes" id="UP000291343"/>
    </source>
</evidence>
<gene>
    <name evidence="2" type="ORF">LSTR_LSTR014272</name>
</gene>
<reference evidence="2 3" key="1">
    <citation type="journal article" date="2017" name="Gigascience">
        <title>Genome sequence of the small brown planthopper, Laodelphax striatellus.</title>
        <authorList>
            <person name="Zhu J."/>
            <person name="Jiang F."/>
            <person name="Wang X."/>
            <person name="Yang P."/>
            <person name="Bao Y."/>
            <person name="Zhao W."/>
            <person name="Wang W."/>
            <person name="Lu H."/>
            <person name="Wang Q."/>
            <person name="Cui N."/>
            <person name="Li J."/>
            <person name="Chen X."/>
            <person name="Luo L."/>
            <person name="Yu J."/>
            <person name="Kang L."/>
            <person name="Cui F."/>
        </authorList>
    </citation>
    <scope>NUCLEOTIDE SEQUENCE [LARGE SCALE GENOMIC DNA]</scope>
    <source>
        <strain evidence="2">Lst14</strain>
    </source>
</reference>
<sequence length="70" mass="7472">MVVPAKKKSVSSHVSLTSGGSVDAATRGSSAHSNVIEDLLQRTELYNQQERAMMADDSQPLLQESKPAST</sequence>